<dbReference type="AlphaFoldDB" id="A0AAV0FVB8"/>
<keyword evidence="3" id="KW-1185">Reference proteome</keyword>
<protein>
    <recommendedName>
        <fullName evidence="1">Integrase catalytic domain-containing protein</fullName>
    </recommendedName>
</protein>
<gene>
    <name evidence="2" type="ORF">CEPIT_LOCUS37370</name>
</gene>
<dbReference type="InterPro" id="IPR057670">
    <property type="entry name" value="SH3_retrovirus"/>
</dbReference>
<dbReference type="SUPFAM" id="SSF53098">
    <property type="entry name" value="Ribonuclease H-like"/>
    <property type="match status" value="1"/>
</dbReference>
<sequence>MTCNLISVTQLSDELDCFVQFTSNLCVIQDRVSRKLIGMGERRNGLYYLREITTAQVLTISGSNEFDIWHKRMGHPSVRVMNKLAPMRDFNKSLSSSCDVCFRAKQSKESFPDSTNKTSNIFELVHCDLWGPYNTASSCGAKLFLTIVDEFSRAVWIYLLKDKREVFTMFMSFIAMVERQFSKKVFIIRSDNGTEFNCLKEFFWTSGIIFQTSCVATPQQNGCVERKHQHILNVARALQFQAHLLIKFWGECILMAAHLINRTPASVLQFRTPYELLFGSPPSYTSLRIFGCLCYAYNLKSKGDKFTSRSRKCIFVGYVFGKKGWNLYDLDTCEFFVSRDVKFSEDIFPFADDSLDAPELIPENGEDLLVASYDDQYVTNSAPAPVTPVDISTPESPHPVASVLDPPPDPLVEVVGRGHRVKHPYVRLKDYVTHTVQKYSSIPSSATPAASSGTLFPISHYVSCDNFSSSHRTFLAAISSRSEPQTFKEAVADPGWRPAMRDEI</sequence>
<feature type="domain" description="Integrase catalytic" evidence="1">
    <location>
        <begin position="108"/>
        <end position="281"/>
    </location>
</feature>
<dbReference type="Pfam" id="PF25597">
    <property type="entry name" value="SH3_retrovirus"/>
    <property type="match status" value="1"/>
</dbReference>
<comment type="caution">
    <text evidence="2">The sequence shown here is derived from an EMBL/GenBank/DDBJ whole genome shotgun (WGS) entry which is preliminary data.</text>
</comment>
<organism evidence="2 3">
    <name type="scientific">Cuscuta epithymum</name>
    <dbReference type="NCBI Taxonomy" id="186058"/>
    <lineage>
        <taxon>Eukaryota</taxon>
        <taxon>Viridiplantae</taxon>
        <taxon>Streptophyta</taxon>
        <taxon>Embryophyta</taxon>
        <taxon>Tracheophyta</taxon>
        <taxon>Spermatophyta</taxon>
        <taxon>Magnoliopsida</taxon>
        <taxon>eudicotyledons</taxon>
        <taxon>Gunneridae</taxon>
        <taxon>Pentapetalae</taxon>
        <taxon>asterids</taxon>
        <taxon>lamiids</taxon>
        <taxon>Solanales</taxon>
        <taxon>Convolvulaceae</taxon>
        <taxon>Cuscuteae</taxon>
        <taxon>Cuscuta</taxon>
        <taxon>Cuscuta subgen. Cuscuta</taxon>
    </lineage>
</organism>
<dbReference type="GO" id="GO:0015074">
    <property type="term" value="P:DNA integration"/>
    <property type="evidence" value="ECO:0007669"/>
    <property type="project" value="InterPro"/>
</dbReference>
<dbReference type="PANTHER" id="PTHR42648">
    <property type="entry name" value="TRANSPOSASE, PUTATIVE-RELATED"/>
    <property type="match status" value="1"/>
</dbReference>
<dbReference type="InterPro" id="IPR039537">
    <property type="entry name" value="Retrotran_Ty1/copia-like"/>
</dbReference>
<dbReference type="PROSITE" id="PS50994">
    <property type="entry name" value="INTEGRASE"/>
    <property type="match status" value="1"/>
</dbReference>
<dbReference type="Pfam" id="PF13976">
    <property type="entry name" value="gag_pre-integrs"/>
    <property type="match status" value="1"/>
</dbReference>
<accession>A0AAV0FVB8</accession>
<evidence type="ECO:0000313" key="3">
    <source>
        <dbReference type="Proteomes" id="UP001152523"/>
    </source>
</evidence>
<dbReference type="Gene3D" id="3.30.420.10">
    <property type="entry name" value="Ribonuclease H-like superfamily/Ribonuclease H"/>
    <property type="match status" value="1"/>
</dbReference>
<proteinExistence type="predicted"/>
<dbReference type="InterPro" id="IPR025724">
    <property type="entry name" value="GAG-pre-integrase_dom"/>
</dbReference>
<dbReference type="InterPro" id="IPR012337">
    <property type="entry name" value="RNaseH-like_sf"/>
</dbReference>
<dbReference type="PANTHER" id="PTHR42648:SF31">
    <property type="entry name" value="RNA-DIRECTED DNA POLYMERASE"/>
    <property type="match status" value="1"/>
</dbReference>
<dbReference type="Proteomes" id="UP001152523">
    <property type="component" value="Unassembled WGS sequence"/>
</dbReference>
<dbReference type="InterPro" id="IPR036397">
    <property type="entry name" value="RNaseH_sf"/>
</dbReference>
<dbReference type="GO" id="GO:0003676">
    <property type="term" value="F:nucleic acid binding"/>
    <property type="evidence" value="ECO:0007669"/>
    <property type="project" value="InterPro"/>
</dbReference>
<name>A0AAV0FVB8_9ASTE</name>
<evidence type="ECO:0000259" key="1">
    <source>
        <dbReference type="PROSITE" id="PS50994"/>
    </source>
</evidence>
<evidence type="ECO:0000313" key="2">
    <source>
        <dbReference type="EMBL" id="CAH9139145.1"/>
    </source>
</evidence>
<dbReference type="InterPro" id="IPR001584">
    <property type="entry name" value="Integrase_cat-core"/>
</dbReference>
<dbReference type="EMBL" id="CAMAPF010001015">
    <property type="protein sequence ID" value="CAH9139145.1"/>
    <property type="molecule type" value="Genomic_DNA"/>
</dbReference>
<reference evidence="2" key="1">
    <citation type="submission" date="2022-07" db="EMBL/GenBank/DDBJ databases">
        <authorList>
            <person name="Macas J."/>
            <person name="Novak P."/>
            <person name="Neumann P."/>
        </authorList>
    </citation>
    <scope>NUCLEOTIDE SEQUENCE</scope>
</reference>